<dbReference type="InterPro" id="IPR006407">
    <property type="entry name" value="GlgB"/>
</dbReference>
<dbReference type="GO" id="GO:0003844">
    <property type="term" value="F:1,4-alpha-glucan branching enzyme activity"/>
    <property type="evidence" value="ECO:0007669"/>
    <property type="project" value="UniProtKB-UniRule"/>
</dbReference>
<evidence type="ECO:0000313" key="13">
    <source>
        <dbReference type="Proteomes" id="UP000826725"/>
    </source>
</evidence>
<dbReference type="PIRSF" id="PIRSF000463">
    <property type="entry name" value="GlgB"/>
    <property type="match status" value="1"/>
</dbReference>
<evidence type="ECO:0000259" key="11">
    <source>
        <dbReference type="SMART" id="SM00642"/>
    </source>
</evidence>
<dbReference type="FunFam" id="3.20.20.80:FF:000003">
    <property type="entry name" value="1,4-alpha-glucan branching enzyme GlgB"/>
    <property type="match status" value="1"/>
</dbReference>
<dbReference type="EMBL" id="AP024086">
    <property type="protein sequence ID" value="BCL60894.1"/>
    <property type="molecule type" value="Genomic_DNA"/>
</dbReference>
<evidence type="ECO:0000256" key="1">
    <source>
        <dbReference type="ARBA" id="ARBA00000826"/>
    </source>
</evidence>
<dbReference type="NCBIfam" id="TIGR01515">
    <property type="entry name" value="branching_enzym"/>
    <property type="match status" value="1"/>
</dbReference>
<protein>
    <recommendedName>
        <fullName evidence="4 10">1,4-alpha-glucan branching enzyme</fullName>
        <ecNumber evidence="4 10">2.4.1.18</ecNumber>
    </recommendedName>
</protein>
<evidence type="ECO:0000256" key="8">
    <source>
        <dbReference type="ARBA" id="ARBA00023056"/>
    </source>
</evidence>
<dbReference type="InterPro" id="IPR054169">
    <property type="entry name" value="GlgB_N"/>
</dbReference>
<dbReference type="Proteomes" id="UP000826725">
    <property type="component" value="Chromosome"/>
</dbReference>
<dbReference type="EC" id="2.4.1.18" evidence="4 10"/>
<dbReference type="GO" id="GO:0004553">
    <property type="term" value="F:hydrolase activity, hydrolyzing O-glycosyl compounds"/>
    <property type="evidence" value="ECO:0007669"/>
    <property type="project" value="InterPro"/>
</dbReference>
<accession>A0A8D5FSH0</accession>
<comment type="pathway">
    <text evidence="2">Glycan biosynthesis; glycogen biosynthesis.</text>
</comment>
<evidence type="ECO:0000256" key="9">
    <source>
        <dbReference type="ARBA" id="ARBA00023277"/>
    </source>
</evidence>
<dbReference type="PANTHER" id="PTHR43651:SF3">
    <property type="entry name" value="1,4-ALPHA-GLUCAN-BRANCHING ENZYME"/>
    <property type="match status" value="1"/>
</dbReference>
<organism evidence="12 13">
    <name type="scientific">Desulfomarina profundi</name>
    <dbReference type="NCBI Taxonomy" id="2772557"/>
    <lineage>
        <taxon>Bacteria</taxon>
        <taxon>Pseudomonadati</taxon>
        <taxon>Thermodesulfobacteriota</taxon>
        <taxon>Desulfobulbia</taxon>
        <taxon>Desulfobulbales</taxon>
        <taxon>Desulfobulbaceae</taxon>
        <taxon>Desulfomarina</taxon>
    </lineage>
</organism>
<dbReference type="Pfam" id="PF00128">
    <property type="entry name" value="Alpha-amylase"/>
    <property type="match status" value="1"/>
</dbReference>
<dbReference type="InterPro" id="IPR044143">
    <property type="entry name" value="GlgB_N_E_set_prok"/>
</dbReference>
<evidence type="ECO:0000256" key="6">
    <source>
        <dbReference type="ARBA" id="ARBA00022676"/>
    </source>
</evidence>
<keyword evidence="9" id="KW-0119">Carbohydrate metabolism</keyword>
<proteinExistence type="inferred from homology"/>
<dbReference type="InterPro" id="IPR004193">
    <property type="entry name" value="Glyco_hydro_13_N"/>
</dbReference>
<evidence type="ECO:0000313" key="12">
    <source>
        <dbReference type="EMBL" id="BCL60894.1"/>
    </source>
</evidence>
<evidence type="ECO:0000256" key="2">
    <source>
        <dbReference type="ARBA" id="ARBA00004964"/>
    </source>
</evidence>
<evidence type="ECO:0000256" key="10">
    <source>
        <dbReference type="NCBIfam" id="TIGR01515"/>
    </source>
</evidence>
<dbReference type="Pfam" id="PF22019">
    <property type="entry name" value="GlgB_N"/>
    <property type="match status" value="1"/>
</dbReference>
<dbReference type="InterPro" id="IPR006047">
    <property type="entry name" value="GH13_cat_dom"/>
</dbReference>
<dbReference type="NCBIfam" id="NF008967">
    <property type="entry name" value="PRK12313.1"/>
    <property type="match status" value="1"/>
</dbReference>
<evidence type="ECO:0000256" key="3">
    <source>
        <dbReference type="ARBA" id="ARBA00009000"/>
    </source>
</evidence>
<keyword evidence="13" id="KW-1185">Reference proteome</keyword>
<keyword evidence="6" id="KW-0328">Glycosyltransferase</keyword>
<keyword evidence="5" id="KW-0321">Glycogen metabolism</keyword>
<dbReference type="Pfam" id="PF02922">
    <property type="entry name" value="CBM_48"/>
    <property type="match status" value="1"/>
</dbReference>
<dbReference type="GO" id="GO:0005829">
    <property type="term" value="C:cytosol"/>
    <property type="evidence" value="ECO:0007669"/>
    <property type="project" value="TreeGrafter"/>
</dbReference>
<keyword evidence="7" id="KW-0808">Transferase</keyword>
<keyword evidence="8" id="KW-0320">Glycogen biosynthesis</keyword>
<evidence type="ECO:0000256" key="5">
    <source>
        <dbReference type="ARBA" id="ARBA00022600"/>
    </source>
</evidence>
<comment type="similarity">
    <text evidence="3">Belongs to the glycosyl hydrolase 13 family. GlgB subfamily.</text>
</comment>
<dbReference type="CDD" id="cd11322">
    <property type="entry name" value="AmyAc_Glg_BE"/>
    <property type="match status" value="1"/>
</dbReference>
<evidence type="ECO:0000256" key="7">
    <source>
        <dbReference type="ARBA" id="ARBA00022679"/>
    </source>
</evidence>
<feature type="domain" description="Glycosyl hydrolase family 13 catalytic" evidence="11">
    <location>
        <begin position="253"/>
        <end position="602"/>
    </location>
</feature>
<dbReference type="AlphaFoldDB" id="A0A8D5FSH0"/>
<dbReference type="GO" id="GO:0005978">
    <property type="term" value="P:glycogen biosynthetic process"/>
    <property type="evidence" value="ECO:0007669"/>
    <property type="project" value="UniProtKB-UniRule"/>
</dbReference>
<dbReference type="NCBIfam" id="NF003811">
    <property type="entry name" value="PRK05402.1"/>
    <property type="match status" value="1"/>
</dbReference>
<evidence type="ECO:0000256" key="4">
    <source>
        <dbReference type="ARBA" id="ARBA00012541"/>
    </source>
</evidence>
<dbReference type="CDD" id="cd02855">
    <property type="entry name" value="E_set_GBE_prok_N"/>
    <property type="match status" value="1"/>
</dbReference>
<reference evidence="12" key="1">
    <citation type="submission" date="2020-09" db="EMBL/GenBank/DDBJ databases">
        <title>Desulfogranum mesoprofundum gen. nov., sp. nov., a novel mesophilic, sulfate-reducing chemolithoautotroph isolated from a deep-sea hydrothermal vent chimney in the Suiyo Seamount.</title>
        <authorList>
            <person name="Hashimoto Y."/>
            <person name="Nakagawa S."/>
        </authorList>
    </citation>
    <scope>NUCLEOTIDE SEQUENCE</scope>
    <source>
        <strain evidence="12">KT2</strain>
    </source>
</reference>
<comment type="catalytic activity">
    <reaction evidence="1">
        <text>Transfers a segment of a (1-&gt;4)-alpha-D-glucan chain to a primary hydroxy group in a similar glucan chain.</text>
        <dbReference type="EC" id="2.4.1.18"/>
    </reaction>
</comment>
<gene>
    <name evidence="12" type="primary">glgB</name>
    <name evidence="12" type="ORF">DGMP_15870</name>
</gene>
<sequence length="608" mass="70536">MSADLKKILECCHHDPFSYLGVHFSQPTVDRVTIRTFQPHASRVSLLLSNDTFPMGKTAPEGIFELVLEKTQLSDPDLSPFNYQYEIEYESGVSLRINDPYRFPVLLGEMDRYLFNAGRNYKLYHHFGCHPCTVEHVSGCLFRVWAPNSMAVSVIGDFNGWDGRVHQMRSLGISGVWELFIPNIHENERYRYHIRTGSGAVLEKSDPFQFYGELRPANASITRKLDCYQWKDQHWQQQKKTSFPYTSPISIYELHPGSWRRDPNNHERFLTFRELASELIPYVKELGFTHVELMPVMEHPLDESWGYQVTGPFSITSRYGTPEDFMFFVDSCHQNNIGVILDWVPAHFPKDPHSLGRFDGTPLYEHEDERKGSHPDWGTFIYNYGRNEVSNYLIANALFWLDVYHIDGLRVDAVASMLYLDYSRQDGEWIPNQYGGRENLEAIEFIRHLNSILYDFYPDSLLIAEESTSFPGVSKPADKGGLGFGFKWDMGWMNDTLSYFSKDPLYRKFHHGQLTFSMMYAYTENFILPLSHDEVVHGKRSLLEKMPGDEWQQFANLRLLFFSQWMHPGKKLLFMGENSASDLNGTVNRALTGTWSRQTSFTVSYSIL</sequence>
<dbReference type="PANTHER" id="PTHR43651">
    <property type="entry name" value="1,4-ALPHA-GLUCAN-BRANCHING ENZYME"/>
    <property type="match status" value="1"/>
</dbReference>
<dbReference type="SMART" id="SM00642">
    <property type="entry name" value="Aamy"/>
    <property type="match status" value="1"/>
</dbReference>
<dbReference type="FunFam" id="2.60.40.10:FF:000169">
    <property type="entry name" value="1,4-alpha-glucan branching enzyme GlgB"/>
    <property type="match status" value="1"/>
</dbReference>
<dbReference type="InterPro" id="IPR037439">
    <property type="entry name" value="Branching_enzy"/>
</dbReference>
<dbReference type="KEGG" id="dbk:DGMP_15870"/>
<dbReference type="RefSeq" id="WP_228856974.1">
    <property type="nucleotide sequence ID" value="NZ_AP024086.1"/>
</dbReference>
<name>A0A8D5FSH0_9BACT</name>